<sequence>MADPTNYDLSREQKEPSAGDALSDLLENLHHHGFLRMANDVVKANTQIAKMVVDGINQPGSQTGIQNLSILLVALSKIPPEQLSHLLTAFTRGVEAMTATRAAPEKHHAPGVTGFIKMLGDDETWQKAAPLFNALQAFSSTLQSPPPATRPAERP</sequence>
<name>A0AAE4DNF3_9ENTR</name>
<comment type="caution">
    <text evidence="1">The sequence shown here is derived from an EMBL/GenBank/DDBJ whole genome shotgun (WGS) entry which is preliminary data.</text>
</comment>
<dbReference type="Proteomes" id="UP001248822">
    <property type="component" value="Unassembled WGS sequence"/>
</dbReference>
<dbReference type="AlphaFoldDB" id="A0AAE4DNF3"/>
<evidence type="ECO:0000313" key="1">
    <source>
        <dbReference type="EMBL" id="MDR9891005.1"/>
    </source>
</evidence>
<dbReference type="EMBL" id="JAQGEC010000010">
    <property type="protein sequence ID" value="MDR9891005.1"/>
    <property type="molecule type" value="Genomic_DNA"/>
</dbReference>
<dbReference type="RefSeq" id="WP_310826412.1">
    <property type="nucleotide sequence ID" value="NZ_JAQGEC010000010.1"/>
</dbReference>
<gene>
    <name evidence="1" type="ORF">O7047_12310</name>
</gene>
<proteinExistence type="predicted"/>
<reference evidence="1" key="1">
    <citation type="submission" date="2022-12" db="EMBL/GenBank/DDBJ databases">
        <title>NDM-1 containing novel ST 2018 Pseudenterobacter timonensis.</title>
        <authorList>
            <person name="Halder G."/>
            <person name="Mandal S."/>
            <person name="Dutta S."/>
        </authorList>
    </citation>
    <scope>NUCLEOTIDE SEQUENCE</scope>
    <source>
        <strain evidence="1">CNCI147</strain>
    </source>
</reference>
<protein>
    <submittedName>
        <fullName evidence="1">DUF1641 domain-containing protein</fullName>
    </submittedName>
</protein>
<organism evidence="1 2">
    <name type="scientific">Pseudenterobacter timonensis</name>
    <dbReference type="NCBI Taxonomy" id="1755099"/>
    <lineage>
        <taxon>Bacteria</taxon>
        <taxon>Pseudomonadati</taxon>
        <taxon>Pseudomonadota</taxon>
        <taxon>Gammaproteobacteria</taxon>
        <taxon>Enterobacterales</taxon>
        <taxon>Enterobacteriaceae</taxon>
        <taxon>Pseudenterobacter</taxon>
    </lineage>
</organism>
<accession>A0AAE4DNF3</accession>
<evidence type="ECO:0000313" key="2">
    <source>
        <dbReference type="Proteomes" id="UP001248822"/>
    </source>
</evidence>